<keyword evidence="15" id="KW-1185">Reference proteome</keyword>
<dbReference type="PANTHER" id="PTHR43331">
    <property type="entry name" value="HOMOSERINE DEHYDROGENASE"/>
    <property type="match status" value="1"/>
</dbReference>
<dbReference type="InterPro" id="IPR005106">
    <property type="entry name" value="Asp/hSer_DH_NAD-bd"/>
</dbReference>
<dbReference type="EMBL" id="BAAAPK010000001">
    <property type="protein sequence ID" value="GAA1666929.1"/>
    <property type="molecule type" value="Genomic_DNA"/>
</dbReference>
<evidence type="ECO:0000256" key="5">
    <source>
        <dbReference type="ARBA" id="ARBA00013376"/>
    </source>
</evidence>
<evidence type="ECO:0000256" key="11">
    <source>
        <dbReference type="RuleBase" id="RU004171"/>
    </source>
</evidence>
<dbReference type="InterPro" id="IPR022697">
    <property type="entry name" value="HDH_short"/>
</dbReference>
<dbReference type="Pfam" id="PF03447">
    <property type="entry name" value="NAD_binding_3"/>
    <property type="match status" value="1"/>
</dbReference>
<dbReference type="Pfam" id="PF00742">
    <property type="entry name" value="Homoserine_dh"/>
    <property type="match status" value="1"/>
</dbReference>
<dbReference type="SUPFAM" id="SSF55347">
    <property type="entry name" value="Glyceraldehyde-3-phosphate dehydrogenase-like, C-terminal domain"/>
    <property type="match status" value="1"/>
</dbReference>
<comment type="pathway">
    <text evidence="2 10">Amino-acid biosynthesis; L-methionine biosynthesis via de novo pathway; L-homoserine from L-aspartate: step 3/3.</text>
</comment>
<keyword evidence="6 10" id="KW-0028">Amino-acid biosynthesis</keyword>
<sequence>MNRHDIALIGFGGVARALAETIRDRGEELTHELGFELRVVAITDLRLGSLMVADGIDLDAVLRMPAGETFAGKHGGTAAPQNDYVIRNTTADIVVEATFTNPIDGEPAVSHVRAALESGKSVTTTNKGPVALAGTELNRIAAENGVTFAYEGAVVSGTPVLRLAEKTLAGLQINAVRGILNGTSNYVLGQMELGMTLEDAVAEAQALGYAEADPTADIEGSDVQLKVVILANELLGANLTTADVQRRGISEVTAADIVQAAAEGKRWKLVGSAFRNAAGGVTAGVEPVALPVGDPLAGVSGPTNAVSFDTDMLGTVTVSGPGAGRVETAFALLSDIIAINAARAADEAVAVGR</sequence>
<comment type="caution">
    <text evidence="14">The sequence shown here is derived from an EMBL/GenBank/DDBJ whole genome shotgun (WGS) entry which is preliminary data.</text>
</comment>
<dbReference type="Gene3D" id="3.30.360.10">
    <property type="entry name" value="Dihydrodipicolinate Reductase, domain 2"/>
    <property type="match status" value="1"/>
</dbReference>
<evidence type="ECO:0000313" key="15">
    <source>
        <dbReference type="Proteomes" id="UP001500596"/>
    </source>
</evidence>
<reference evidence="14 15" key="1">
    <citation type="journal article" date="2019" name="Int. J. Syst. Evol. Microbiol.">
        <title>The Global Catalogue of Microorganisms (GCM) 10K type strain sequencing project: providing services to taxonomists for standard genome sequencing and annotation.</title>
        <authorList>
            <consortium name="The Broad Institute Genomics Platform"/>
            <consortium name="The Broad Institute Genome Sequencing Center for Infectious Disease"/>
            <person name="Wu L."/>
            <person name="Ma J."/>
        </authorList>
    </citation>
    <scope>NUCLEOTIDE SEQUENCE [LARGE SCALE GENOMIC DNA]</scope>
    <source>
        <strain evidence="14 15">JCM 15575</strain>
    </source>
</reference>
<dbReference type="InterPro" id="IPR019811">
    <property type="entry name" value="HDH_CS"/>
</dbReference>
<comment type="pathway">
    <text evidence="1 10">Amino-acid biosynthesis; L-threonine biosynthesis; L-threonine from L-aspartate: step 3/5.</text>
</comment>
<dbReference type="Gene3D" id="3.40.50.720">
    <property type="entry name" value="NAD(P)-binding Rossmann-like Domain"/>
    <property type="match status" value="1"/>
</dbReference>
<evidence type="ECO:0000259" key="12">
    <source>
        <dbReference type="Pfam" id="PF00742"/>
    </source>
</evidence>
<evidence type="ECO:0000256" key="2">
    <source>
        <dbReference type="ARBA" id="ARBA00005062"/>
    </source>
</evidence>
<organism evidence="14 15">
    <name type="scientific">Microbacterium lacus</name>
    <dbReference type="NCBI Taxonomy" id="415217"/>
    <lineage>
        <taxon>Bacteria</taxon>
        <taxon>Bacillati</taxon>
        <taxon>Actinomycetota</taxon>
        <taxon>Actinomycetes</taxon>
        <taxon>Micrococcales</taxon>
        <taxon>Microbacteriaceae</taxon>
        <taxon>Microbacterium</taxon>
    </lineage>
</organism>
<dbReference type="PANTHER" id="PTHR43331:SF1">
    <property type="entry name" value="HOMOSERINE DEHYDROGENASE"/>
    <property type="match status" value="1"/>
</dbReference>
<dbReference type="Proteomes" id="UP001500596">
    <property type="component" value="Unassembled WGS sequence"/>
</dbReference>
<comment type="catalytic activity">
    <reaction evidence="10">
        <text>L-homoserine + NADP(+) = L-aspartate 4-semialdehyde + NADPH + H(+)</text>
        <dbReference type="Rhea" id="RHEA:15761"/>
        <dbReference type="ChEBI" id="CHEBI:15378"/>
        <dbReference type="ChEBI" id="CHEBI:57476"/>
        <dbReference type="ChEBI" id="CHEBI:57783"/>
        <dbReference type="ChEBI" id="CHEBI:58349"/>
        <dbReference type="ChEBI" id="CHEBI:537519"/>
        <dbReference type="EC" id="1.1.1.3"/>
    </reaction>
</comment>
<keyword evidence="8 10" id="KW-0560">Oxidoreductase</keyword>
<evidence type="ECO:0000256" key="1">
    <source>
        <dbReference type="ARBA" id="ARBA00005056"/>
    </source>
</evidence>
<dbReference type="PIRSF" id="PIRSF036497">
    <property type="entry name" value="HDH_short"/>
    <property type="match status" value="1"/>
</dbReference>
<evidence type="ECO:0000256" key="4">
    <source>
        <dbReference type="ARBA" id="ARBA00013213"/>
    </source>
</evidence>
<evidence type="ECO:0000259" key="13">
    <source>
        <dbReference type="Pfam" id="PF03447"/>
    </source>
</evidence>
<dbReference type="SUPFAM" id="SSF51735">
    <property type="entry name" value="NAD(P)-binding Rossmann-fold domains"/>
    <property type="match status" value="1"/>
</dbReference>
<evidence type="ECO:0000256" key="8">
    <source>
        <dbReference type="ARBA" id="ARBA00023002"/>
    </source>
</evidence>
<evidence type="ECO:0000256" key="6">
    <source>
        <dbReference type="ARBA" id="ARBA00022605"/>
    </source>
</evidence>
<feature type="domain" description="Homoserine dehydrogenase catalytic" evidence="12">
    <location>
        <begin position="159"/>
        <end position="337"/>
    </location>
</feature>
<gene>
    <name evidence="14" type="ORF">GCM10009807_08880</name>
</gene>
<dbReference type="EC" id="1.1.1.3" evidence="4 10"/>
<evidence type="ECO:0000256" key="7">
    <source>
        <dbReference type="ARBA" id="ARBA00022697"/>
    </source>
</evidence>
<evidence type="ECO:0000256" key="3">
    <source>
        <dbReference type="ARBA" id="ARBA00006753"/>
    </source>
</evidence>
<keyword evidence="7 10" id="KW-0791">Threonine biosynthesis</keyword>
<dbReference type="NCBIfam" id="NF004912">
    <property type="entry name" value="PRK06270.1"/>
    <property type="match status" value="1"/>
</dbReference>
<dbReference type="InterPro" id="IPR036291">
    <property type="entry name" value="NAD(P)-bd_dom_sf"/>
</dbReference>
<dbReference type="InterPro" id="IPR001342">
    <property type="entry name" value="HDH_cat"/>
</dbReference>
<keyword evidence="9 10" id="KW-0486">Methionine biosynthesis</keyword>
<protein>
    <recommendedName>
        <fullName evidence="5 10">Homoserine dehydrogenase</fullName>
        <ecNumber evidence="4 10">1.1.1.3</ecNumber>
    </recommendedName>
</protein>
<dbReference type="PROSITE" id="PS01042">
    <property type="entry name" value="HOMOSER_DHGENASE"/>
    <property type="match status" value="1"/>
</dbReference>
<evidence type="ECO:0000313" key="14">
    <source>
        <dbReference type="EMBL" id="GAA1666929.1"/>
    </source>
</evidence>
<proteinExistence type="inferred from homology"/>
<feature type="domain" description="Aspartate/homoserine dehydrogenase NAD-binding" evidence="13">
    <location>
        <begin position="10"/>
        <end position="151"/>
    </location>
</feature>
<name>A0ABN2G853_9MICO</name>
<dbReference type="NCBIfam" id="NF004976">
    <property type="entry name" value="PRK06349.1"/>
    <property type="match status" value="1"/>
</dbReference>
<dbReference type="RefSeq" id="WP_344052010.1">
    <property type="nucleotide sequence ID" value="NZ_BAAAPK010000001.1"/>
</dbReference>
<evidence type="ECO:0000256" key="9">
    <source>
        <dbReference type="ARBA" id="ARBA00023167"/>
    </source>
</evidence>
<keyword evidence="10" id="KW-0521">NADP</keyword>
<comment type="similarity">
    <text evidence="3 11">Belongs to the homoserine dehydrogenase family.</text>
</comment>
<accession>A0ABN2G853</accession>
<evidence type="ECO:0000256" key="10">
    <source>
        <dbReference type="RuleBase" id="RU000579"/>
    </source>
</evidence>